<dbReference type="EMBL" id="RBZP01000002">
    <property type="protein sequence ID" value="RKQ35599.1"/>
    <property type="molecule type" value="Genomic_DNA"/>
</dbReference>
<evidence type="ECO:0000256" key="4">
    <source>
        <dbReference type="ARBA" id="ARBA00022692"/>
    </source>
</evidence>
<feature type="transmembrane region" description="Helical" evidence="7">
    <location>
        <begin position="142"/>
        <end position="164"/>
    </location>
</feature>
<keyword evidence="4 7" id="KW-0812">Transmembrane</keyword>
<reference evidence="9 10" key="1">
    <citation type="journal article" date="2016" name="Int. J. Syst. Evol. Microbiol.">
        <title>Oceanobacillus halophilus sp. nov., a novel moderately halophilic bacterium from a hypersaline lake.</title>
        <authorList>
            <person name="Amoozegar M.A."/>
            <person name="Bagheri M."/>
            <person name="Makhdoumi A."/>
            <person name="Nikou M.M."/>
            <person name="Fazeli S.A.S."/>
            <person name="Schumann P."/>
            <person name="Sproer C."/>
            <person name="Sanchez-Porro C."/>
            <person name="Ventosa A."/>
        </authorList>
    </citation>
    <scope>NUCLEOTIDE SEQUENCE [LARGE SCALE GENOMIC DNA]</scope>
    <source>
        <strain evidence="9 10">DSM 23996</strain>
    </source>
</reference>
<evidence type="ECO:0000259" key="8">
    <source>
        <dbReference type="PROSITE" id="PS50850"/>
    </source>
</evidence>
<feature type="domain" description="Major facilitator superfamily (MFS) profile" evidence="8">
    <location>
        <begin position="16"/>
        <end position="399"/>
    </location>
</feature>
<dbReference type="InterPro" id="IPR050171">
    <property type="entry name" value="MFS_Transporters"/>
</dbReference>
<keyword evidence="5 7" id="KW-1133">Transmembrane helix</keyword>
<feature type="transmembrane region" description="Helical" evidence="7">
    <location>
        <begin position="286"/>
        <end position="305"/>
    </location>
</feature>
<protein>
    <submittedName>
        <fullName evidence="9">MFS transporter</fullName>
    </submittedName>
</protein>
<dbReference type="Proteomes" id="UP000269301">
    <property type="component" value="Unassembled WGS sequence"/>
</dbReference>
<feature type="transmembrane region" description="Helical" evidence="7">
    <location>
        <begin position="83"/>
        <end position="101"/>
    </location>
</feature>
<dbReference type="PROSITE" id="PS50850">
    <property type="entry name" value="MFS"/>
    <property type="match status" value="1"/>
</dbReference>
<dbReference type="SUPFAM" id="SSF103473">
    <property type="entry name" value="MFS general substrate transporter"/>
    <property type="match status" value="1"/>
</dbReference>
<evidence type="ECO:0000256" key="3">
    <source>
        <dbReference type="ARBA" id="ARBA00022475"/>
    </source>
</evidence>
<dbReference type="GO" id="GO:0005886">
    <property type="term" value="C:plasma membrane"/>
    <property type="evidence" value="ECO:0007669"/>
    <property type="project" value="UniProtKB-SubCell"/>
</dbReference>
<accession>A0A495A781</accession>
<feature type="transmembrane region" description="Helical" evidence="7">
    <location>
        <begin position="344"/>
        <end position="363"/>
    </location>
</feature>
<keyword evidence="3" id="KW-1003">Cell membrane</keyword>
<feature type="transmembrane region" description="Helical" evidence="7">
    <location>
        <begin position="107"/>
        <end position="130"/>
    </location>
</feature>
<keyword evidence="6 7" id="KW-0472">Membrane</keyword>
<evidence type="ECO:0000313" key="9">
    <source>
        <dbReference type="EMBL" id="RKQ35599.1"/>
    </source>
</evidence>
<comment type="subcellular location">
    <subcellularLocation>
        <location evidence="1">Cell membrane</location>
        <topology evidence="1">Multi-pass membrane protein</topology>
    </subcellularLocation>
</comment>
<dbReference type="InterPro" id="IPR036259">
    <property type="entry name" value="MFS_trans_sf"/>
</dbReference>
<feature type="transmembrane region" description="Helical" evidence="7">
    <location>
        <begin position="49"/>
        <end position="71"/>
    </location>
</feature>
<keyword evidence="10" id="KW-1185">Reference proteome</keyword>
<evidence type="ECO:0000256" key="7">
    <source>
        <dbReference type="SAM" id="Phobius"/>
    </source>
</evidence>
<dbReference type="InterPro" id="IPR020846">
    <property type="entry name" value="MFS_dom"/>
</dbReference>
<dbReference type="PANTHER" id="PTHR23517:SF10">
    <property type="entry name" value="MAJOR FACILITATOR SUPERFAMILY (MFS) PROFILE DOMAIN-CONTAINING PROTEIN"/>
    <property type="match status" value="1"/>
</dbReference>
<dbReference type="InterPro" id="IPR011701">
    <property type="entry name" value="MFS"/>
</dbReference>
<dbReference type="Pfam" id="PF07690">
    <property type="entry name" value="MFS_1"/>
    <property type="match status" value="1"/>
</dbReference>
<evidence type="ECO:0000256" key="6">
    <source>
        <dbReference type="ARBA" id="ARBA00023136"/>
    </source>
</evidence>
<evidence type="ECO:0000313" key="10">
    <source>
        <dbReference type="Proteomes" id="UP000269301"/>
    </source>
</evidence>
<feature type="transmembrane region" description="Helical" evidence="7">
    <location>
        <begin position="375"/>
        <end position="394"/>
    </location>
</feature>
<keyword evidence="2" id="KW-0813">Transport</keyword>
<organism evidence="9 10">
    <name type="scientific">Oceanobacillus halophilus</name>
    <dbReference type="NCBI Taxonomy" id="930130"/>
    <lineage>
        <taxon>Bacteria</taxon>
        <taxon>Bacillati</taxon>
        <taxon>Bacillota</taxon>
        <taxon>Bacilli</taxon>
        <taxon>Bacillales</taxon>
        <taxon>Bacillaceae</taxon>
        <taxon>Oceanobacillus</taxon>
    </lineage>
</organism>
<feature type="transmembrane region" description="Helical" evidence="7">
    <location>
        <begin position="170"/>
        <end position="190"/>
    </location>
</feature>
<dbReference type="Gene3D" id="1.20.1250.20">
    <property type="entry name" value="MFS general substrate transporter like domains"/>
    <property type="match status" value="2"/>
</dbReference>
<dbReference type="GO" id="GO:0022857">
    <property type="term" value="F:transmembrane transporter activity"/>
    <property type="evidence" value="ECO:0007669"/>
    <property type="project" value="InterPro"/>
</dbReference>
<dbReference type="PANTHER" id="PTHR23517">
    <property type="entry name" value="RESISTANCE PROTEIN MDTM, PUTATIVE-RELATED-RELATED"/>
    <property type="match status" value="1"/>
</dbReference>
<comment type="caution">
    <text evidence="9">The sequence shown here is derived from an EMBL/GenBank/DDBJ whole genome shotgun (WGS) entry which is preliminary data.</text>
</comment>
<dbReference type="CDD" id="cd17329">
    <property type="entry name" value="MFS_MdtH_MDR_like"/>
    <property type="match status" value="1"/>
</dbReference>
<sequence length="409" mass="45258">MSKDFNSFEKSDRPKQIWLLVAATTINVTGGSLLWPLNSIYIHNELGRTLAFAGFILMFNQAANVIGNLIGGTLFDRYSPYKTMLYGTLLSMLSAIMLSFFHREITAYAVFLVLMGLGSGITWPVMYAMAGSLWPEGGRRTFNAIYVAQNLGVALGATIGGYVASVSFDYIFIANASLFAVFFFIVLTSFKKFDNVSDKQMHTSVIGQSAEIKDKSAFTALLILCSGFLIIWIAYTQWQATIAPYTQEIGIPLEQYSTLWAINGFLIVLSQPLVKWITDRITSTKMQIYIGTVIMILSFTIAMFAGEFTMFAIAMMILTMGEVIMWPAFPTLANELAPKGRSGFYQGLVNSIAAVGRMLGPVIGGIIVDVYDMEVLFFVIIAILLIPFITTKFFDRNLKVSSEKINEGV</sequence>
<dbReference type="AlphaFoldDB" id="A0A495A781"/>
<feature type="transmembrane region" description="Helical" evidence="7">
    <location>
        <begin position="217"/>
        <end position="235"/>
    </location>
</feature>
<evidence type="ECO:0000256" key="5">
    <source>
        <dbReference type="ARBA" id="ARBA00022989"/>
    </source>
</evidence>
<gene>
    <name evidence="9" type="ORF">D8M06_04825</name>
</gene>
<feature type="transmembrane region" description="Helical" evidence="7">
    <location>
        <begin position="17"/>
        <end position="37"/>
    </location>
</feature>
<name>A0A495A781_9BACI</name>
<proteinExistence type="predicted"/>
<evidence type="ECO:0000256" key="2">
    <source>
        <dbReference type="ARBA" id="ARBA00022448"/>
    </source>
</evidence>
<feature type="transmembrane region" description="Helical" evidence="7">
    <location>
        <begin position="311"/>
        <end position="332"/>
    </location>
</feature>
<evidence type="ECO:0000256" key="1">
    <source>
        <dbReference type="ARBA" id="ARBA00004651"/>
    </source>
</evidence>
<dbReference type="OrthoDB" id="3268460at2"/>